<sequence>MTQRDSSFPILMVLGAEERVLVLYADLL</sequence>
<reference evidence="1" key="1">
    <citation type="submission" date="2018-02" db="EMBL/GenBank/DDBJ databases">
        <title>Rhizophora mucronata_Transcriptome.</title>
        <authorList>
            <person name="Meera S.P."/>
            <person name="Sreeshan A."/>
            <person name="Augustine A."/>
        </authorList>
    </citation>
    <scope>NUCLEOTIDE SEQUENCE</scope>
    <source>
        <tissue evidence="1">Leaf</tissue>
    </source>
</reference>
<protein>
    <submittedName>
        <fullName evidence="1">Uncharacterized protein</fullName>
    </submittedName>
</protein>
<accession>A0A2P2Q4L7</accession>
<dbReference type="AlphaFoldDB" id="A0A2P2Q4L7"/>
<organism evidence="1">
    <name type="scientific">Rhizophora mucronata</name>
    <name type="common">Asiatic mangrove</name>
    <dbReference type="NCBI Taxonomy" id="61149"/>
    <lineage>
        <taxon>Eukaryota</taxon>
        <taxon>Viridiplantae</taxon>
        <taxon>Streptophyta</taxon>
        <taxon>Embryophyta</taxon>
        <taxon>Tracheophyta</taxon>
        <taxon>Spermatophyta</taxon>
        <taxon>Magnoliopsida</taxon>
        <taxon>eudicotyledons</taxon>
        <taxon>Gunneridae</taxon>
        <taxon>Pentapetalae</taxon>
        <taxon>rosids</taxon>
        <taxon>fabids</taxon>
        <taxon>Malpighiales</taxon>
        <taxon>Rhizophoraceae</taxon>
        <taxon>Rhizophora</taxon>
    </lineage>
</organism>
<evidence type="ECO:0000313" key="1">
    <source>
        <dbReference type="EMBL" id="MBX61924.1"/>
    </source>
</evidence>
<dbReference type="EMBL" id="GGEC01081440">
    <property type="protein sequence ID" value="MBX61924.1"/>
    <property type="molecule type" value="Transcribed_RNA"/>
</dbReference>
<name>A0A2P2Q4L7_RHIMU</name>
<proteinExistence type="predicted"/>